<keyword evidence="4" id="KW-1185">Reference proteome</keyword>
<keyword evidence="2" id="KW-0732">Signal</keyword>
<reference evidence="3 4" key="1">
    <citation type="submission" date="2024-10" db="EMBL/GenBank/DDBJ databases">
        <authorList>
            <person name="Kim D."/>
        </authorList>
    </citation>
    <scope>NUCLEOTIDE SEQUENCE [LARGE SCALE GENOMIC DNA]</scope>
    <source>
        <strain evidence="3">BH-2024</strain>
    </source>
</reference>
<sequence>MNARRSFTVSLLLLTICLVQLLLLLNMDGVHCKKRRHRPAQRGGKIEFAARTNKTIGIGIEKQICADDKNGILPPQQPEREKQSNPWAWKSDDNSFPFDRAAVALSAAEENSTSRTRTSSNPTSTETMTTTKTSSSMTVTAQKLNDERQRGMAQRQQQAERSSGGEAQEQRQNTKFSSNEPTVPKLETAPTTMAQRESWIPKAEELAEIGRNQLKPCNKFTGDSGDVGVATVAPNSNHSLSNSAQKNGPTVGQGQPQQQQSPLAPFDPVFGTLPPGFEPSSPAFAFPDESGLNNNKLVEFDVPSQTQQPSALNSINNSIDFSTTHRIGVAPFIETSTISGKNSPGRNGTNPPKYWTFTRLPFINRTELANSAPPSVPIAPSSNNGNNNNRAREEESWSAVDLELKPPHLGQADFFTPNEANQNKKQNNGSSAAERQQLILDITKCQREDQSADDKVPTEKEAEQKTVPSVAPQLVDTVYTEVPEGFLPAVADLSSSANDKPEMSQLAIANGTVAAASTQIGLTEAIYTVTEVQQFPPATAANTIIEQQQNATNFDAPTEWNKTVDGLGTEKQNIVGDEKLQQRDEHSQNKTDEFVKAKGGEDNCCNLLRLLKSKNDNETIEFAAAIDGIGGAEPPELLPVTELRDQQQKSQKNDAEVVSDNKLDYTIRQTVAEGEHEAEVANEESGTVKANWKVIEEASTTTATTTTSQNGGLEILKEDLREENFQLIQNHAISSDRISPTESTPFPSADNSIVTAETAADNGNFFPWTTSAPVISKKWTPYVFDCALETDERGESMCQEWAKGGLCDINRATQFLFCRKTCLCIGILDSPKERTNQRMN</sequence>
<feature type="compositionally biased region" description="Polar residues" evidence="1">
    <location>
        <begin position="234"/>
        <end position="250"/>
    </location>
</feature>
<feature type="compositionally biased region" description="Polar residues" evidence="1">
    <location>
        <begin position="170"/>
        <end position="181"/>
    </location>
</feature>
<feature type="compositionally biased region" description="Low complexity" evidence="1">
    <location>
        <begin position="109"/>
        <end position="140"/>
    </location>
</feature>
<feature type="region of interest" description="Disordered" evidence="1">
    <location>
        <begin position="234"/>
        <end position="269"/>
    </location>
</feature>
<feature type="region of interest" description="Disordered" evidence="1">
    <location>
        <begin position="67"/>
        <end position="93"/>
    </location>
</feature>
<dbReference type="Proteomes" id="UP001620626">
    <property type="component" value="Unassembled WGS sequence"/>
</dbReference>
<dbReference type="EMBL" id="JBICBT010001053">
    <property type="protein sequence ID" value="KAL3085848.1"/>
    <property type="molecule type" value="Genomic_DNA"/>
</dbReference>
<feature type="compositionally biased region" description="Polar residues" evidence="1">
    <location>
        <begin position="418"/>
        <end position="433"/>
    </location>
</feature>
<feature type="compositionally biased region" description="Basic and acidic residues" evidence="1">
    <location>
        <begin position="445"/>
        <end position="464"/>
    </location>
</feature>
<gene>
    <name evidence="3" type="ORF">niasHT_039012</name>
</gene>
<evidence type="ECO:0000313" key="3">
    <source>
        <dbReference type="EMBL" id="KAL3085848.1"/>
    </source>
</evidence>
<proteinExistence type="predicted"/>
<protein>
    <recommendedName>
        <fullName evidence="5">ShKT domain-containing protein</fullName>
    </recommendedName>
</protein>
<evidence type="ECO:0000313" key="4">
    <source>
        <dbReference type="Proteomes" id="UP001620626"/>
    </source>
</evidence>
<feature type="compositionally biased region" description="Low complexity" evidence="1">
    <location>
        <begin position="370"/>
        <end position="389"/>
    </location>
</feature>
<comment type="caution">
    <text evidence="3">The sequence shown here is derived from an EMBL/GenBank/DDBJ whole genome shotgun (WGS) entry which is preliminary data.</text>
</comment>
<feature type="chain" id="PRO_5044793207" description="ShKT domain-containing protein" evidence="2">
    <location>
        <begin position="33"/>
        <end position="840"/>
    </location>
</feature>
<accession>A0ABD2J726</accession>
<feature type="signal peptide" evidence="2">
    <location>
        <begin position="1"/>
        <end position="32"/>
    </location>
</feature>
<dbReference type="AlphaFoldDB" id="A0ABD2J726"/>
<feature type="compositionally biased region" description="Low complexity" evidence="1">
    <location>
        <begin position="151"/>
        <end position="161"/>
    </location>
</feature>
<evidence type="ECO:0008006" key="5">
    <source>
        <dbReference type="Google" id="ProtNLM"/>
    </source>
</evidence>
<feature type="region of interest" description="Disordered" evidence="1">
    <location>
        <begin position="370"/>
        <end position="433"/>
    </location>
</feature>
<name>A0ABD2J726_9BILA</name>
<evidence type="ECO:0000256" key="1">
    <source>
        <dbReference type="SAM" id="MobiDB-lite"/>
    </source>
</evidence>
<evidence type="ECO:0000256" key="2">
    <source>
        <dbReference type="SAM" id="SignalP"/>
    </source>
</evidence>
<feature type="region of interest" description="Disordered" evidence="1">
    <location>
        <begin position="105"/>
        <end position="195"/>
    </location>
</feature>
<feature type="region of interest" description="Disordered" evidence="1">
    <location>
        <begin position="445"/>
        <end position="468"/>
    </location>
</feature>
<organism evidence="3 4">
    <name type="scientific">Heterodera trifolii</name>
    <dbReference type="NCBI Taxonomy" id="157864"/>
    <lineage>
        <taxon>Eukaryota</taxon>
        <taxon>Metazoa</taxon>
        <taxon>Ecdysozoa</taxon>
        <taxon>Nematoda</taxon>
        <taxon>Chromadorea</taxon>
        <taxon>Rhabditida</taxon>
        <taxon>Tylenchina</taxon>
        <taxon>Tylenchomorpha</taxon>
        <taxon>Tylenchoidea</taxon>
        <taxon>Heteroderidae</taxon>
        <taxon>Heteroderinae</taxon>
        <taxon>Heterodera</taxon>
    </lineage>
</organism>